<dbReference type="Proteomes" id="UP001151079">
    <property type="component" value="Unassembled WGS sequence"/>
</dbReference>
<keyword evidence="1" id="KW-0472">Membrane</keyword>
<dbReference type="Pfam" id="PF26603">
    <property type="entry name" value="DUF8188"/>
    <property type="match status" value="1"/>
</dbReference>
<accession>A0A9X2ZL08</accession>
<keyword evidence="1" id="KW-0812">Transmembrane</keyword>
<comment type="caution">
    <text evidence="3">The sequence shown here is derived from an EMBL/GenBank/DDBJ whole genome shotgun (WGS) entry which is preliminary data.</text>
</comment>
<keyword evidence="1" id="KW-1133">Transmembrane helix</keyword>
<dbReference type="InterPro" id="IPR058501">
    <property type="entry name" value="DUF8188"/>
</dbReference>
<dbReference type="EMBL" id="JAOZEW010000056">
    <property type="protein sequence ID" value="MCV9930647.1"/>
    <property type="molecule type" value="Genomic_DNA"/>
</dbReference>
<keyword evidence="4" id="KW-1185">Reference proteome</keyword>
<protein>
    <recommendedName>
        <fullName evidence="2">DUF8188 domain-containing protein</fullName>
    </recommendedName>
</protein>
<evidence type="ECO:0000259" key="2">
    <source>
        <dbReference type="Pfam" id="PF26603"/>
    </source>
</evidence>
<evidence type="ECO:0000313" key="4">
    <source>
        <dbReference type="Proteomes" id="UP001151079"/>
    </source>
</evidence>
<feature type="non-terminal residue" evidence="3">
    <location>
        <position position="164"/>
    </location>
</feature>
<name>A0A9X2ZL08_9FLAO</name>
<feature type="domain" description="DUF8188" evidence="2">
    <location>
        <begin position="36"/>
        <end position="152"/>
    </location>
</feature>
<evidence type="ECO:0000256" key="1">
    <source>
        <dbReference type="SAM" id="Phobius"/>
    </source>
</evidence>
<sequence length="164" mass="18884">MKNLGIPYAIGYLIAGLVVVPFLIFIVNKLFFQGNNAEKYIYQYLDNSKNIMMHLDPKVKTDYDFEIKNVFLSKSAGKFYLESETFYSKENKRYFQLRTANIGKLFFDAFRNHIEKHGFIATVNKDDMENPLYGTKQNPIPIFKVVGDGKPITINSTDKNGLTT</sequence>
<organism evidence="3 4">
    <name type="scientific">Flavobacterium shii</name>
    <dbReference type="NCBI Taxonomy" id="2987687"/>
    <lineage>
        <taxon>Bacteria</taxon>
        <taxon>Pseudomonadati</taxon>
        <taxon>Bacteroidota</taxon>
        <taxon>Flavobacteriia</taxon>
        <taxon>Flavobacteriales</taxon>
        <taxon>Flavobacteriaceae</taxon>
        <taxon>Flavobacterium</taxon>
    </lineage>
</organism>
<dbReference type="RefSeq" id="WP_264208709.1">
    <property type="nucleotide sequence ID" value="NZ_JAOZEW010000056.1"/>
</dbReference>
<reference evidence="3" key="1">
    <citation type="submission" date="2022-10" db="EMBL/GenBank/DDBJ databases">
        <title>Two novel species of Flavobacterium.</title>
        <authorList>
            <person name="Liu Q."/>
            <person name="Xin Y.-H."/>
        </authorList>
    </citation>
    <scope>NUCLEOTIDE SEQUENCE</scope>
    <source>
        <strain evidence="3">LS1R49</strain>
    </source>
</reference>
<dbReference type="AlphaFoldDB" id="A0A9X2ZL08"/>
<gene>
    <name evidence="3" type="ORF">OIU83_23530</name>
</gene>
<evidence type="ECO:0000313" key="3">
    <source>
        <dbReference type="EMBL" id="MCV9930647.1"/>
    </source>
</evidence>
<feature type="transmembrane region" description="Helical" evidence="1">
    <location>
        <begin position="6"/>
        <end position="27"/>
    </location>
</feature>
<proteinExistence type="predicted"/>